<dbReference type="RefSeq" id="WP_056073855.1">
    <property type="nucleotide sequence ID" value="NZ_CALHAS010000006.1"/>
</dbReference>
<feature type="chain" id="PRO_5019783176" evidence="8">
    <location>
        <begin position="22"/>
        <end position="447"/>
    </location>
</feature>
<dbReference type="AlphaFoldDB" id="A0A497UNR3"/>
<evidence type="ECO:0000256" key="5">
    <source>
        <dbReference type="ARBA" id="ARBA00022692"/>
    </source>
</evidence>
<organism evidence="10 12">
    <name type="scientific">Flavobacterium lindanitolerans</name>
    <dbReference type="NCBI Taxonomy" id="428988"/>
    <lineage>
        <taxon>Bacteria</taxon>
        <taxon>Pseudomonadati</taxon>
        <taxon>Bacteroidota</taxon>
        <taxon>Flavobacteriia</taxon>
        <taxon>Flavobacteriales</taxon>
        <taxon>Flavobacteriaceae</taxon>
        <taxon>Flavobacterium</taxon>
    </lineage>
</organism>
<proteinExistence type="inferred from homology"/>
<keyword evidence="4" id="KW-1134">Transmembrane beta strand</keyword>
<dbReference type="GO" id="GO:0009279">
    <property type="term" value="C:cell outer membrane"/>
    <property type="evidence" value="ECO:0007669"/>
    <property type="project" value="UniProtKB-SubCell"/>
</dbReference>
<dbReference type="GO" id="GO:0015562">
    <property type="term" value="F:efflux transmembrane transporter activity"/>
    <property type="evidence" value="ECO:0007669"/>
    <property type="project" value="InterPro"/>
</dbReference>
<feature type="signal peptide" evidence="8">
    <location>
        <begin position="1"/>
        <end position="21"/>
    </location>
</feature>
<evidence type="ECO:0000256" key="6">
    <source>
        <dbReference type="ARBA" id="ARBA00023136"/>
    </source>
</evidence>
<dbReference type="PANTHER" id="PTHR30026">
    <property type="entry name" value="OUTER MEMBRANE PROTEIN TOLC"/>
    <property type="match status" value="1"/>
</dbReference>
<dbReference type="SUPFAM" id="SSF56954">
    <property type="entry name" value="Outer membrane efflux proteins (OEP)"/>
    <property type="match status" value="1"/>
</dbReference>
<dbReference type="InterPro" id="IPR051906">
    <property type="entry name" value="TolC-like"/>
</dbReference>
<evidence type="ECO:0000313" key="11">
    <source>
        <dbReference type="Proteomes" id="UP000233767"/>
    </source>
</evidence>
<dbReference type="InterPro" id="IPR003423">
    <property type="entry name" value="OMP_efflux"/>
</dbReference>
<reference evidence="10 12" key="2">
    <citation type="submission" date="2018-10" db="EMBL/GenBank/DDBJ databases">
        <title>Genomic Encyclopedia of Archaeal and Bacterial Type Strains, Phase II (KMG-II): from individual species to whole genera.</title>
        <authorList>
            <person name="Goeker M."/>
        </authorList>
    </citation>
    <scope>NUCLEOTIDE SEQUENCE [LARGE SCALE GENOMIC DNA]</scope>
    <source>
        <strain evidence="10 12">DSM 21886</strain>
    </source>
</reference>
<accession>A0A497UNR3</accession>
<keyword evidence="5" id="KW-0812">Transmembrane</keyword>
<keyword evidence="8" id="KW-0732">Signal</keyword>
<dbReference type="EMBL" id="PJND01000008">
    <property type="protein sequence ID" value="PKW21244.1"/>
    <property type="molecule type" value="Genomic_DNA"/>
</dbReference>
<evidence type="ECO:0000256" key="8">
    <source>
        <dbReference type="SAM" id="SignalP"/>
    </source>
</evidence>
<dbReference type="EMBL" id="RCCB01000011">
    <property type="protein sequence ID" value="RLJ30118.1"/>
    <property type="molecule type" value="Genomic_DNA"/>
</dbReference>
<dbReference type="Pfam" id="PF02321">
    <property type="entry name" value="OEP"/>
    <property type="match status" value="2"/>
</dbReference>
<sequence length="447" mass="49122">MKTNPLLMGMLLILGFAEVAAQEKKPLTLNDAISLAVTQSNEAGLADTKAQTSKYELETVKNNRYPSLKISGQYQRLTEANINSKISMGGSEPAEGGATSSPKVNQLILGQASLSMPLFSGFKLKNSVKASENRYQAELLNAKNTKEQLAMNTIILYVNLYKAQQSVKLIQENLKSSQQRVKDFTAMEENGLIARNDLLKSQLQSSNVELSLEDAKKNVATINYQLVNLLKLPEGTQILPDEAVFSKLGFSEATLNESDALSSRSDLGALQWMQKASEANIKAAEGNYYPSVSLLGGYVAFDLKNVLEVNNAINFGVGVSYDLSSIFKNGKDVKLAKSQASETKQSADILTDRIKVEVHDAQENYALSLKQYKVYQEAVVQASENFRIVKDKYDNGLSDTNDLLEADVQELQAKLNEAFSKADIAQSYYELLNVSGKLTDSFNITKN</sequence>
<comment type="similarity">
    <text evidence="2">Belongs to the outer membrane factor (OMF) (TC 1.B.17) family.</text>
</comment>
<evidence type="ECO:0000256" key="7">
    <source>
        <dbReference type="ARBA" id="ARBA00023237"/>
    </source>
</evidence>
<dbReference type="GO" id="GO:0015288">
    <property type="term" value="F:porin activity"/>
    <property type="evidence" value="ECO:0007669"/>
    <property type="project" value="TreeGrafter"/>
</dbReference>
<name>A0A497UNR3_9FLAO</name>
<keyword evidence="3" id="KW-0813">Transport</keyword>
<dbReference type="PANTHER" id="PTHR30026:SF20">
    <property type="entry name" value="OUTER MEMBRANE PROTEIN TOLC"/>
    <property type="match status" value="1"/>
</dbReference>
<keyword evidence="7" id="KW-0998">Cell outer membrane</keyword>
<evidence type="ECO:0000313" key="12">
    <source>
        <dbReference type="Proteomes" id="UP000275027"/>
    </source>
</evidence>
<evidence type="ECO:0000313" key="10">
    <source>
        <dbReference type="EMBL" id="RLJ30118.1"/>
    </source>
</evidence>
<dbReference type="GO" id="GO:1990281">
    <property type="term" value="C:efflux pump complex"/>
    <property type="evidence" value="ECO:0007669"/>
    <property type="project" value="TreeGrafter"/>
</dbReference>
<evidence type="ECO:0000256" key="2">
    <source>
        <dbReference type="ARBA" id="ARBA00007613"/>
    </source>
</evidence>
<dbReference type="Proteomes" id="UP000275027">
    <property type="component" value="Unassembled WGS sequence"/>
</dbReference>
<keyword evidence="11" id="KW-1185">Reference proteome</keyword>
<evidence type="ECO:0000256" key="1">
    <source>
        <dbReference type="ARBA" id="ARBA00004442"/>
    </source>
</evidence>
<dbReference type="Proteomes" id="UP000233767">
    <property type="component" value="Unassembled WGS sequence"/>
</dbReference>
<comment type="caution">
    <text evidence="10">The sequence shown here is derived from an EMBL/GenBank/DDBJ whole genome shotgun (WGS) entry which is preliminary data.</text>
</comment>
<evidence type="ECO:0000256" key="3">
    <source>
        <dbReference type="ARBA" id="ARBA00022448"/>
    </source>
</evidence>
<evidence type="ECO:0000313" key="9">
    <source>
        <dbReference type="EMBL" id="PKW21244.1"/>
    </source>
</evidence>
<comment type="subcellular location">
    <subcellularLocation>
        <location evidence="1">Cell outer membrane</location>
    </subcellularLocation>
</comment>
<keyword evidence="6" id="KW-0472">Membrane</keyword>
<reference evidence="9 11" key="1">
    <citation type="submission" date="2017-12" db="EMBL/GenBank/DDBJ databases">
        <title>Genomic Encyclopedia of Type Strains, Phase III (KMG-III): the genomes of soil and plant-associated and newly described type strains.</title>
        <authorList>
            <person name="Whitman W."/>
        </authorList>
    </citation>
    <scope>NUCLEOTIDE SEQUENCE [LARGE SCALE GENOMIC DNA]</scope>
    <source>
        <strain evidence="9 11">IP-10</strain>
    </source>
</reference>
<dbReference type="Gene3D" id="1.20.1600.10">
    <property type="entry name" value="Outer membrane efflux proteins (OEP)"/>
    <property type="match status" value="1"/>
</dbReference>
<protein>
    <submittedName>
        <fullName evidence="10">Outer membrane protein TolC</fullName>
    </submittedName>
</protein>
<evidence type="ECO:0000256" key="4">
    <source>
        <dbReference type="ARBA" id="ARBA00022452"/>
    </source>
</evidence>
<gene>
    <name evidence="9" type="ORF">B0G92_2529</name>
    <name evidence="10" type="ORF">CLV50_1521</name>
</gene>